<dbReference type="SUPFAM" id="SSF48264">
    <property type="entry name" value="Cytochrome P450"/>
    <property type="match status" value="1"/>
</dbReference>
<dbReference type="GO" id="GO:0004497">
    <property type="term" value="F:monooxygenase activity"/>
    <property type="evidence" value="ECO:0007669"/>
    <property type="project" value="InterPro"/>
</dbReference>
<comment type="caution">
    <text evidence="4">The sequence shown here is derived from an EMBL/GenBank/DDBJ whole genome shotgun (WGS) entry which is preliminary data.</text>
</comment>
<evidence type="ECO:0000313" key="5">
    <source>
        <dbReference type="Proteomes" id="UP001305414"/>
    </source>
</evidence>
<sequence>MFTEAITKTIAKRTLQPANSKTDFYAVVTGDGGLHHSELWRGSLFFVLAGGSTVETAICDALFHLSCHKDAYSCLAMEIRKTFSSSDEIRPAPKLTFCTYLHTVINESLRMTPLAPGPLIA</sequence>
<accession>A0AAN7Z381</accession>
<dbReference type="PANTHER" id="PTHR24305">
    <property type="entry name" value="CYTOCHROME P450"/>
    <property type="match status" value="1"/>
</dbReference>
<keyword evidence="5" id="KW-1185">Reference proteome</keyword>
<dbReference type="InterPro" id="IPR050121">
    <property type="entry name" value="Cytochrome_P450_monoxygenase"/>
</dbReference>
<dbReference type="Gene3D" id="1.10.630.10">
    <property type="entry name" value="Cytochrome P450"/>
    <property type="match status" value="1"/>
</dbReference>
<organism evidence="4 5">
    <name type="scientific">Xylaria bambusicola</name>
    <dbReference type="NCBI Taxonomy" id="326684"/>
    <lineage>
        <taxon>Eukaryota</taxon>
        <taxon>Fungi</taxon>
        <taxon>Dikarya</taxon>
        <taxon>Ascomycota</taxon>
        <taxon>Pezizomycotina</taxon>
        <taxon>Sordariomycetes</taxon>
        <taxon>Xylariomycetidae</taxon>
        <taxon>Xylariales</taxon>
        <taxon>Xylariaceae</taxon>
        <taxon>Xylaria</taxon>
    </lineage>
</organism>
<dbReference type="Proteomes" id="UP001305414">
    <property type="component" value="Unassembled WGS sequence"/>
</dbReference>
<reference evidence="4 5" key="1">
    <citation type="submission" date="2023-10" db="EMBL/GenBank/DDBJ databases">
        <title>Draft genome sequence of Xylaria bambusicola isolate GMP-LS, the root and basal stem rot pathogen of sugarcane in Indonesia.</title>
        <authorList>
            <person name="Selvaraj P."/>
            <person name="Muralishankar V."/>
            <person name="Muruganantham S."/>
            <person name="Sp S."/>
            <person name="Haryani S."/>
            <person name="Lau K.J.X."/>
            <person name="Naqvi N.I."/>
        </authorList>
    </citation>
    <scope>NUCLEOTIDE SEQUENCE [LARGE SCALE GENOMIC DNA]</scope>
    <source>
        <strain evidence="4">GMP-LS</strain>
    </source>
</reference>
<dbReference type="InterPro" id="IPR001128">
    <property type="entry name" value="Cyt_P450"/>
</dbReference>
<keyword evidence="2" id="KW-0479">Metal-binding</keyword>
<evidence type="ECO:0000256" key="1">
    <source>
        <dbReference type="ARBA" id="ARBA00022617"/>
    </source>
</evidence>
<keyword evidence="3" id="KW-0408">Iron</keyword>
<evidence type="ECO:0000256" key="2">
    <source>
        <dbReference type="ARBA" id="ARBA00022723"/>
    </source>
</evidence>
<evidence type="ECO:0000313" key="4">
    <source>
        <dbReference type="EMBL" id="KAK5628127.1"/>
    </source>
</evidence>
<keyword evidence="1" id="KW-0349">Heme</keyword>
<proteinExistence type="predicted"/>
<protein>
    <recommendedName>
        <fullName evidence="6">Cytochrome P450</fullName>
    </recommendedName>
</protein>
<dbReference type="GO" id="GO:0020037">
    <property type="term" value="F:heme binding"/>
    <property type="evidence" value="ECO:0007669"/>
    <property type="project" value="InterPro"/>
</dbReference>
<dbReference type="GO" id="GO:0005506">
    <property type="term" value="F:iron ion binding"/>
    <property type="evidence" value="ECO:0007669"/>
    <property type="project" value="InterPro"/>
</dbReference>
<dbReference type="EMBL" id="JAWHQM010000008">
    <property type="protein sequence ID" value="KAK5628127.1"/>
    <property type="molecule type" value="Genomic_DNA"/>
</dbReference>
<name>A0AAN7Z381_9PEZI</name>
<dbReference type="Pfam" id="PF00067">
    <property type="entry name" value="p450"/>
    <property type="match status" value="1"/>
</dbReference>
<dbReference type="InterPro" id="IPR036396">
    <property type="entry name" value="Cyt_P450_sf"/>
</dbReference>
<dbReference type="GO" id="GO:0016705">
    <property type="term" value="F:oxidoreductase activity, acting on paired donors, with incorporation or reduction of molecular oxygen"/>
    <property type="evidence" value="ECO:0007669"/>
    <property type="project" value="InterPro"/>
</dbReference>
<dbReference type="PANTHER" id="PTHR24305:SF226">
    <property type="entry name" value="CYTOCHROME P450 MONOOXYGENASE"/>
    <property type="match status" value="1"/>
</dbReference>
<dbReference type="AlphaFoldDB" id="A0AAN7Z381"/>
<gene>
    <name evidence="4" type="ORF">RRF57_003842</name>
</gene>
<evidence type="ECO:0008006" key="6">
    <source>
        <dbReference type="Google" id="ProtNLM"/>
    </source>
</evidence>
<evidence type="ECO:0000256" key="3">
    <source>
        <dbReference type="ARBA" id="ARBA00023004"/>
    </source>
</evidence>